<dbReference type="GO" id="GO:0003676">
    <property type="term" value="F:nucleic acid binding"/>
    <property type="evidence" value="ECO:0007669"/>
    <property type="project" value="InterPro"/>
</dbReference>
<dbReference type="InterPro" id="IPR013520">
    <property type="entry name" value="Ribonucl_H"/>
</dbReference>
<evidence type="ECO:0000256" key="3">
    <source>
        <dbReference type="ARBA" id="ARBA00022839"/>
    </source>
</evidence>
<dbReference type="InterPro" id="IPR036397">
    <property type="entry name" value="RNaseH_sf"/>
</dbReference>
<evidence type="ECO:0000256" key="2">
    <source>
        <dbReference type="ARBA" id="ARBA00022801"/>
    </source>
</evidence>
<dbReference type="GO" id="GO:0006259">
    <property type="term" value="P:DNA metabolic process"/>
    <property type="evidence" value="ECO:0007669"/>
    <property type="project" value="UniProtKB-ARBA"/>
</dbReference>
<keyword evidence="4" id="KW-0175">Coiled coil</keyword>
<dbReference type="PANTHER" id="PTHR30231:SF4">
    <property type="entry name" value="PROTEIN NEN2"/>
    <property type="match status" value="1"/>
</dbReference>
<feature type="domain" description="Exonuclease" evidence="5">
    <location>
        <begin position="1"/>
        <end position="161"/>
    </location>
</feature>
<keyword evidence="1" id="KW-0540">Nuclease</keyword>
<keyword evidence="3 6" id="KW-0269">Exonuclease</keyword>
<evidence type="ECO:0000256" key="4">
    <source>
        <dbReference type="SAM" id="Coils"/>
    </source>
</evidence>
<dbReference type="Proteomes" id="UP000323297">
    <property type="component" value="Unassembled WGS sequence"/>
</dbReference>
<sequence>MARFLDTESTGLSPVHNALLEIAVIGDSGEVVFHSLINPGPAFTCWPDAETIHGITPEMVATAPLLSEVSEQIKESVRDEDVIIYNAAFDKGFLGELLSTARSVQCCMQAWSDHRQSSRWYSLAIAAAAIHFQWPGTQHRAKADALACRAVWQYLHNPAERERVDLITRQQNIAIEANRALASAEREKQQQFERHSRSVSAFLAVWWERRNPSRHWATGLPVRQANEEFANIFFGMPLKLIRLEDQTDRVYKRRSDIPTDLKAANWFCKEVWFQAELQPVAAYVGKKTGWLLYSKSENDRLRAKYPLRFASVSRDNEFVVLPRSGLKKCGLTDTIINQLTPVAERRNQHTGDWYYVYRYARAELPNQEKAMFAVGYCWQNDTDAIPQ</sequence>
<evidence type="ECO:0000313" key="6">
    <source>
        <dbReference type="EMBL" id="KAA1141972.1"/>
    </source>
</evidence>
<dbReference type="GO" id="GO:0008408">
    <property type="term" value="F:3'-5' exonuclease activity"/>
    <property type="evidence" value="ECO:0007669"/>
    <property type="project" value="TreeGrafter"/>
</dbReference>
<protein>
    <submittedName>
        <fullName evidence="6">3'-5' exonuclease</fullName>
    </submittedName>
</protein>
<gene>
    <name evidence="6" type="ORF">D3H66_19560</name>
</gene>
<evidence type="ECO:0000313" key="7">
    <source>
        <dbReference type="Proteomes" id="UP000323297"/>
    </source>
</evidence>
<proteinExistence type="predicted"/>
<name>A0A5B0SVM3_9ENTR</name>
<dbReference type="Gene3D" id="3.30.420.10">
    <property type="entry name" value="Ribonuclease H-like superfamily/Ribonuclease H"/>
    <property type="match status" value="1"/>
</dbReference>
<accession>A0A5B0SVM3</accession>
<dbReference type="CDD" id="cd06127">
    <property type="entry name" value="DEDDh"/>
    <property type="match status" value="1"/>
</dbReference>
<evidence type="ECO:0000256" key="1">
    <source>
        <dbReference type="ARBA" id="ARBA00022722"/>
    </source>
</evidence>
<dbReference type="PANTHER" id="PTHR30231">
    <property type="entry name" value="DNA POLYMERASE III SUBUNIT EPSILON"/>
    <property type="match status" value="1"/>
</dbReference>
<comment type="caution">
    <text evidence="6">The sequence shown here is derived from an EMBL/GenBank/DDBJ whole genome shotgun (WGS) entry which is preliminary data.</text>
</comment>
<evidence type="ECO:0000259" key="5">
    <source>
        <dbReference type="SMART" id="SM00479"/>
    </source>
</evidence>
<feature type="coiled-coil region" evidence="4">
    <location>
        <begin position="167"/>
        <end position="194"/>
    </location>
</feature>
<dbReference type="RefSeq" id="WP_149608106.1">
    <property type="nucleotide sequence ID" value="NZ_VTZD01000024.1"/>
</dbReference>
<organism evidence="6 7">
    <name type="scientific">Citrobacter portucalensis</name>
    <dbReference type="NCBI Taxonomy" id="1639133"/>
    <lineage>
        <taxon>Bacteria</taxon>
        <taxon>Pseudomonadati</taxon>
        <taxon>Pseudomonadota</taxon>
        <taxon>Gammaproteobacteria</taxon>
        <taxon>Enterobacterales</taxon>
        <taxon>Enterobacteriaceae</taxon>
        <taxon>Citrobacter</taxon>
        <taxon>Citrobacter freundii complex</taxon>
    </lineage>
</organism>
<dbReference type="SUPFAM" id="SSF53098">
    <property type="entry name" value="Ribonuclease H-like"/>
    <property type="match status" value="1"/>
</dbReference>
<dbReference type="AlphaFoldDB" id="A0A5B0SVM3"/>
<dbReference type="Pfam" id="PF00929">
    <property type="entry name" value="RNase_T"/>
    <property type="match status" value="1"/>
</dbReference>
<dbReference type="EMBL" id="VTZD01000024">
    <property type="protein sequence ID" value="KAA1141972.1"/>
    <property type="molecule type" value="Genomic_DNA"/>
</dbReference>
<dbReference type="SMART" id="SM00479">
    <property type="entry name" value="EXOIII"/>
    <property type="match status" value="1"/>
</dbReference>
<dbReference type="InterPro" id="IPR012337">
    <property type="entry name" value="RNaseH-like_sf"/>
</dbReference>
<keyword evidence="2" id="KW-0378">Hydrolase</keyword>
<reference evidence="6 7" key="1">
    <citation type="submission" date="2019-08" db="EMBL/GenBank/DDBJ databases">
        <title>Draft genome sequence of Citrobacter portucalensis strain isolated from green turtle.</title>
        <authorList>
            <person name="Fernandes M.R."/>
            <person name="Sellera F.P."/>
            <person name="Goldeberg D.W."/>
            <person name="Costa D.C."/>
            <person name="Lincopan N."/>
        </authorList>
    </citation>
    <scope>NUCLEOTIDE SEQUENCE [LARGE SCALE GENOMIC DNA]</scope>
    <source>
        <strain evidence="6 7">TV06</strain>
    </source>
</reference>